<name>A0A316V5T9_9BASI</name>
<evidence type="ECO:0008006" key="4">
    <source>
        <dbReference type="Google" id="ProtNLM"/>
    </source>
</evidence>
<feature type="compositionally biased region" description="Low complexity" evidence="1">
    <location>
        <begin position="90"/>
        <end position="105"/>
    </location>
</feature>
<dbReference type="InParanoid" id="A0A316V5T9"/>
<dbReference type="GeneID" id="37017930"/>
<keyword evidence="3" id="KW-1185">Reference proteome</keyword>
<feature type="compositionally biased region" description="Polar residues" evidence="1">
    <location>
        <begin position="76"/>
        <end position="89"/>
    </location>
</feature>
<evidence type="ECO:0000313" key="3">
    <source>
        <dbReference type="Proteomes" id="UP000245771"/>
    </source>
</evidence>
<dbReference type="OrthoDB" id="5572844at2759"/>
<gene>
    <name evidence="2" type="ORF">FA14DRAFT_116026</name>
</gene>
<dbReference type="InterPro" id="IPR018608">
    <property type="entry name" value="Gti1/Pac2"/>
</dbReference>
<dbReference type="AlphaFoldDB" id="A0A316V5T9"/>
<sequence length="212" mass="23692">TTHDALLIFECVRRGVMPKVKRRLRDDERKLIKSGQVFVFDEKESGIKRWTDGLLWSPSRILFNFLVYRQVEKKANTNTTAARPGSQQDISSPSITQNPSSSGSTEHLNPLALGQNDARTDRSLVGSLTTSYPFAKGGLCKKTISIQVENSTQHLISYYTVEDVRSGRLRTPSSLPEIASLAISPIFLTKTSFRFPPSIRYGLDGIPRFDGE</sequence>
<dbReference type="PANTHER" id="PTHR28027">
    <property type="entry name" value="TRANSCRIPTIONAL REGULATOR MIT1"/>
    <property type="match status" value="1"/>
</dbReference>
<dbReference type="RefSeq" id="XP_025352700.1">
    <property type="nucleotide sequence ID" value="XM_025496149.1"/>
</dbReference>
<dbReference type="PANTHER" id="PTHR28027:SF2">
    <property type="entry name" value="TRANSCRIPTIONAL REGULATOR MIT1"/>
    <property type="match status" value="1"/>
</dbReference>
<dbReference type="GO" id="GO:0003677">
    <property type="term" value="F:DNA binding"/>
    <property type="evidence" value="ECO:0007669"/>
    <property type="project" value="TreeGrafter"/>
</dbReference>
<proteinExistence type="predicted"/>
<accession>A0A316V5T9</accession>
<evidence type="ECO:0000256" key="1">
    <source>
        <dbReference type="SAM" id="MobiDB-lite"/>
    </source>
</evidence>
<dbReference type="Pfam" id="PF09729">
    <property type="entry name" value="Gti1_Pac2"/>
    <property type="match status" value="1"/>
</dbReference>
<evidence type="ECO:0000313" key="2">
    <source>
        <dbReference type="EMBL" id="PWN32398.1"/>
    </source>
</evidence>
<feature type="non-terminal residue" evidence="2">
    <location>
        <position position="1"/>
    </location>
</feature>
<dbReference type="Proteomes" id="UP000245771">
    <property type="component" value="Unassembled WGS sequence"/>
</dbReference>
<organism evidence="2 3">
    <name type="scientific">Meira miltonrushii</name>
    <dbReference type="NCBI Taxonomy" id="1280837"/>
    <lineage>
        <taxon>Eukaryota</taxon>
        <taxon>Fungi</taxon>
        <taxon>Dikarya</taxon>
        <taxon>Basidiomycota</taxon>
        <taxon>Ustilaginomycotina</taxon>
        <taxon>Exobasidiomycetes</taxon>
        <taxon>Exobasidiales</taxon>
        <taxon>Brachybasidiaceae</taxon>
        <taxon>Meira</taxon>
    </lineage>
</organism>
<feature type="region of interest" description="Disordered" evidence="1">
    <location>
        <begin position="76"/>
        <end position="111"/>
    </location>
</feature>
<feature type="non-terminal residue" evidence="2">
    <location>
        <position position="212"/>
    </location>
</feature>
<reference evidence="2 3" key="1">
    <citation type="journal article" date="2018" name="Mol. Biol. Evol.">
        <title>Broad Genomic Sampling Reveals a Smut Pathogenic Ancestry of the Fungal Clade Ustilaginomycotina.</title>
        <authorList>
            <person name="Kijpornyongpan T."/>
            <person name="Mondo S.J."/>
            <person name="Barry K."/>
            <person name="Sandor L."/>
            <person name="Lee J."/>
            <person name="Lipzen A."/>
            <person name="Pangilinan J."/>
            <person name="LaButti K."/>
            <person name="Hainaut M."/>
            <person name="Henrissat B."/>
            <person name="Grigoriev I.V."/>
            <person name="Spatafora J.W."/>
            <person name="Aime M.C."/>
        </authorList>
    </citation>
    <scope>NUCLEOTIDE SEQUENCE [LARGE SCALE GENOMIC DNA]</scope>
    <source>
        <strain evidence="2 3">MCA 3882</strain>
    </source>
</reference>
<dbReference type="EMBL" id="KZ819606">
    <property type="protein sequence ID" value="PWN32398.1"/>
    <property type="molecule type" value="Genomic_DNA"/>
</dbReference>
<protein>
    <recommendedName>
        <fullName evidence="4">Gti1/Pac2 family-domain-containing protein</fullName>
    </recommendedName>
</protein>